<dbReference type="PATRIC" id="fig|45071.7.peg.3116"/>
<evidence type="ECO:0000313" key="3">
    <source>
        <dbReference type="Proteomes" id="UP000095229"/>
    </source>
</evidence>
<keyword evidence="3" id="KW-1185">Reference proteome</keyword>
<accession>A0A1E5JNL6</accession>
<reference evidence="2 3" key="1">
    <citation type="submission" date="2016-02" db="EMBL/GenBank/DDBJ databases">
        <title>Secondary metabolites in Legionella.</title>
        <authorList>
            <person name="Tobias N.J."/>
            <person name="Bode H.B."/>
        </authorList>
    </citation>
    <scope>NUCLEOTIDE SEQUENCE [LARGE SCALE GENOMIC DNA]</scope>
    <source>
        <strain evidence="2 3">DSM 19216</strain>
    </source>
</reference>
<dbReference type="Pfam" id="PF01610">
    <property type="entry name" value="DDE_Tnp_ISL3"/>
    <property type="match status" value="1"/>
</dbReference>
<organism evidence="2 3">
    <name type="scientific">Legionella parisiensis</name>
    <dbReference type="NCBI Taxonomy" id="45071"/>
    <lineage>
        <taxon>Bacteria</taxon>
        <taxon>Pseudomonadati</taxon>
        <taxon>Pseudomonadota</taxon>
        <taxon>Gammaproteobacteria</taxon>
        <taxon>Legionellales</taxon>
        <taxon>Legionellaceae</taxon>
        <taxon>Legionella</taxon>
    </lineage>
</organism>
<evidence type="ECO:0000259" key="1">
    <source>
        <dbReference type="Pfam" id="PF01610"/>
    </source>
</evidence>
<proteinExistence type="predicted"/>
<dbReference type="Proteomes" id="UP000095229">
    <property type="component" value="Unassembled WGS sequence"/>
</dbReference>
<dbReference type="InterPro" id="IPR002560">
    <property type="entry name" value="Transposase_DDE"/>
</dbReference>
<dbReference type="EMBL" id="LSOG01000075">
    <property type="protein sequence ID" value="OEH46112.1"/>
    <property type="molecule type" value="Genomic_DNA"/>
</dbReference>
<gene>
    <name evidence="2" type="ORF">lpari_02915</name>
</gene>
<dbReference type="AlphaFoldDB" id="A0A1E5JNL6"/>
<comment type="caution">
    <text evidence="2">The sequence shown here is derived from an EMBL/GenBank/DDBJ whole genome shotgun (WGS) entry which is preliminary data.</text>
</comment>
<feature type="domain" description="Transposase IS204/IS1001/IS1096/IS1165 DDE" evidence="1">
    <location>
        <begin position="7"/>
        <end position="48"/>
    </location>
</feature>
<evidence type="ECO:0000313" key="2">
    <source>
        <dbReference type="EMBL" id="OEH46112.1"/>
    </source>
</evidence>
<sequence length="57" mass="6614">MGVLEGKNRVCVVCIDLSSSYRALKRYFPNAKIVADRFHLIRLLNQMSLQTYQQIDP</sequence>
<name>A0A1E5JNL6_9GAMM</name>
<protein>
    <recommendedName>
        <fullName evidence="1">Transposase IS204/IS1001/IS1096/IS1165 DDE domain-containing protein</fullName>
    </recommendedName>
</protein>